<keyword evidence="2" id="KW-1185">Reference proteome</keyword>
<dbReference type="Proteomes" id="UP001058271">
    <property type="component" value="Chromosome"/>
</dbReference>
<gene>
    <name evidence="1" type="ORF">Drose_04575</name>
</gene>
<dbReference type="RefSeq" id="WP_260726924.1">
    <property type="nucleotide sequence ID" value="NZ_BAAABS010000070.1"/>
</dbReference>
<name>A0ABY5Z683_9ACTN</name>
<dbReference type="InterPro" id="IPR010982">
    <property type="entry name" value="Lambda_DNA-bd_dom_sf"/>
</dbReference>
<protein>
    <recommendedName>
        <fullName evidence="3">HTH cro/C1-type domain-containing protein</fullName>
    </recommendedName>
</protein>
<evidence type="ECO:0000313" key="1">
    <source>
        <dbReference type="EMBL" id="UWZ37565.1"/>
    </source>
</evidence>
<reference evidence="1" key="1">
    <citation type="submission" date="2021-04" db="EMBL/GenBank/DDBJ databases">
        <title>Biosynthetic gene clusters of Dactylosporangioum roseum.</title>
        <authorList>
            <person name="Hartkoorn R.C."/>
            <person name="Beaudoing E."/>
            <person name="Hot D."/>
            <person name="Moureu S."/>
        </authorList>
    </citation>
    <scope>NUCLEOTIDE SEQUENCE</scope>
    <source>
        <strain evidence="1">NRRL B-16295</strain>
    </source>
</reference>
<sequence length="98" mass="10478">MSTDVLGTATEEPAAPAAWIPDDTDFGARLAMVRWRMGWNIKEAAAACGVPAASWRLWELGGAQPRKLMVVGRKISSRTGVSLAWLVDGRDLVGGQTP</sequence>
<evidence type="ECO:0000313" key="2">
    <source>
        <dbReference type="Proteomes" id="UP001058271"/>
    </source>
</evidence>
<proteinExistence type="predicted"/>
<evidence type="ECO:0008006" key="3">
    <source>
        <dbReference type="Google" id="ProtNLM"/>
    </source>
</evidence>
<dbReference type="SUPFAM" id="SSF47413">
    <property type="entry name" value="lambda repressor-like DNA-binding domains"/>
    <property type="match status" value="1"/>
</dbReference>
<organism evidence="1 2">
    <name type="scientific">Dactylosporangium roseum</name>
    <dbReference type="NCBI Taxonomy" id="47989"/>
    <lineage>
        <taxon>Bacteria</taxon>
        <taxon>Bacillati</taxon>
        <taxon>Actinomycetota</taxon>
        <taxon>Actinomycetes</taxon>
        <taxon>Micromonosporales</taxon>
        <taxon>Micromonosporaceae</taxon>
        <taxon>Dactylosporangium</taxon>
    </lineage>
</organism>
<dbReference type="EMBL" id="CP073721">
    <property type="protein sequence ID" value="UWZ37565.1"/>
    <property type="molecule type" value="Genomic_DNA"/>
</dbReference>
<accession>A0ABY5Z683</accession>
<dbReference type="Gene3D" id="1.10.260.40">
    <property type="entry name" value="lambda repressor-like DNA-binding domains"/>
    <property type="match status" value="1"/>
</dbReference>